<evidence type="ECO:0000259" key="1">
    <source>
        <dbReference type="Pfam" id="PF05239"/>
    </source>
</evidence>
<dbReference type="Pfam" id="PF05239">
    <property type="entry name" value="PRC"/>
    <property type="match status" value="1"/>
</dbReference>
<dbReference type="Gene3D" id="2.30.30.240">
    <property type="entry name" value="PRC-barrel domain"/>
    <property type="match status" value="1"/>
</dbReference>
<dbReference type="Proteomes" id="UP000716004">
    <property type="component" value="Unassembled WGS sequence"/>
</dbReference>
<feature type="domain" description="PRC-barrel" evidence="1">
    <location>
        <begin position="2"/>
        <end position="57"/>
    </location>
</feature>
<gene>
    <name evidence="2" type="ORF">J9259_07980</name>
    <name evidence="3" type="ORF">KIY12_07345</name>
</gene>
<protein>
    <submittedName>
        <fullName evidence="3">PRC-barrel domain-containing protein</fullName>
    </submittedName>
</protein>
<reference evidence="3" key="1">
    <citation type="submission" date="2021-05" db="EMBL/GenBank/DDBJ databases">
        <title>Genomic insights into ecological role and evolution of a novel Thermoplasmata order Candidatus Sysuiplasmatales.</title>
        <authorList>
            <person name="Yuan Y."/>
        </authorList>
    </citation>
    <scope>NUCLEOTIDE SEQUENCE</scope>
    <source>
        <strain evidence="3">TUT19-bin139</strain>
        <strain evidence="2">YP2-bin.285</strain>
    </source>
</reference>
<organism evidence="3 4">
    <name type="scientific">Candidatus Sysuiplasma superficiale</name>
    <dbReference type="NCBI Taxonomy" id="2823368"/>
    <lineage>
        <taxon>Archaea</taxon>
        <taxon>Methanobacteriati</taxon>
        <taxon>Thermoplasmatota</taxon>
        <taxon>Thermoplasmata</taxon>
        <taxon>Candidatus Sysuiplasmatales</taxon>
        <taxon>Candidatus Sysuiplasmataceae</taxon>
        <taxon>Candidatus Sysuiplasma</taxon>
    </lineage>
</organism>
<evidence type="ECO:0000313" key="3">
    <source>
        <dbReference type="EMBL" id="MBX8644517.1"/>
    </source>
</evidence>
<dbReference type="InterPro" id="IPR011033">
    <property type="entry name" value="PRC_barrel-like_sf"/>
</dbReference>
<proteinExistence type="predicted"/>
<dbReference type="InterPro" id="IPR027275">
    <property type="entry name" value="PRC-brl_dom"/>
</dbReference>
<name>A0A8J8CEE6_9ARCH</name>
<evidence type="ECO:0000313" key="2">
    <source>
        <dbReference type="EMBL" id="MBX8632434.1"/>
    </source>
</evidence>
<comment type="caution">
    <text evidence="3">The sequence shown here is derived from an EMBL/GenBank/DDBJ whole genome shotgun (WGS) entry which is preliminary data.</text>
</comment>
<dbReference type="EMBL" id="JAGVSJ010000026">
    <property type="protein sequence ID" value="MBX8632434.1"/>
    <property type="molecule type" value="Genomic_DNA"/>
</dbReference>
<dbReference type="AlphaFoldDB" id="A0A8J8CEE6"/>
<dbReference type="SUPFAM" id="SSF50346">
    <property type="entry name" value="PRC-barrel domain"/>
    <property type="match status" value="1"/>
</dbReference>
<accession>A0A8J8CEE6</accession>
<dbReference type="EMBL" id="JAHEAC010000070">
    <property type="protein sequence ID" value="MBX8644517.1"/>
    <property type="molecule type" value="Genomic_DNA"/>
</dbReference>
<sequence length="66" mass="7151">MGMYLGSVTNLVIDVEGAKIDGIFISDTNPLLVEGSQAVNVPYRWIGNVGDIILLKYFPPEGVGRK</sequence>
<evidence type="ECO:0000313" key="4">
    <source>
        <dbReference type="Proteomes" id="UP000750197"/>
    </source>
</evidence>
<dbReference type="Proteomes" id="UP000750197">
    <property type="component" value="Unassembled WGS sequence"/>
</dbReference>